<dbReference type="EMBL" id="MEWA01000031">
    <property type="protein sequence ID" value="OGC68826.1"/>
    <property type="molecule type" value="Genomic_DNA"/>
</dbReference>
<comment type="caution">
    <text evidence="1">The sequence shown here is derived from an EMBL/GenBank/DDBJ whole genome shotgun (WGS) entry which is preliminary data.</text>
</comment>
<dbReference type="Proteomes" id="UP000179113">
    <property type="component" value="Unassembled WGS sequence"/>
</dbReference>
<proteinExistence type="predicted"/>
<accession>A0A1F4WHI3</accession>
<name>A0A1F4WHI3_UNCKA</name>
<reference evidence="1 2" key="1">
    <citation type="journal article" date="2016" name="Nat. Commun.">
        <title>Thousands of microbial genomes shed light on interconnected biogeochemical processes in an aquifer system.</title>
        <authorList>
            <person name="Anantharaman K."/>
            <person name="Brown C.T."/>
            <person name="Hug L.A."/>
            <person name="Sharon I."/>
            <person name="Castelle C.J."/>
            <person name="Probst A.J."/>
            <person name="Thomas B.C."/>
            <person name="Singh A."/>
            <person name="Wilkins M.J."/>
            <person name="Karaoz U."/>
            <person name="Brodie E.L."/>
            <person name="Williams K.H."/>
            <person name="Hubbard S.S."/>
            <person name="Banfield J.F."/>
        </authorList>
    </citation>
    <scope>NUCLEOTIDE SEQUENCE [LARGE SCALE GENOMIC DNA]</scope>
</reference>
<dbReference type="PROSITE" id="PS51257">
    <property type="entry name" value="PROKAR_LIPOPROTEIN"/>
    <property type="match status" value="1"/>
</dbReference>
<organism evidence="1 2">
    <name type="scientific">candidate division WWE3 bacterium RIFOXYC1_FULL_39_7</name>
    <dbReference type="NCBI Taxonomy" id="1802643"/>
    <lineage>
        <taxon>Bacteria</taxon>
        <taxon>Katanobacteria</taxon>
    </lineage>
</organism>
<protein>
    <submittedName>
        <fullName evidence="1">Uncharacterized protein</fullName>
    </submittedName>
</protein>
<dbReference type="AlphaFoldDB" id="A0A1F4WHI3"/>
<gene>
    <name evidence="1" type="ORF">A2415_02680</name>
</gene>
<evidence type="ECO:0000313" key="2">
    <source>
        <dbReference type="Proteomes" id="UP000179113"/>
    </source>
</evidence>
<sequence length="122" mass="13516">MRTKIIFSLSVLLVLCTVIMIACGTDVGEPTVSIPFSLTVDSVVRYIQIDDSSNFNGAIMNKVTAEIYCTSGPSRVITLPEELKWALMENESLTIDVAVICDMGQEKFDEFLSFFRPAEPVK</sequence>
<evidence type="ECO:0000313" key="1">
    <source>
        <dbReference type="EMBL" id="OGC68826.1"/>
    </source>
</evidence>